<feature type="region of interest" description="Disordered" evidence="8">
    <location>
        <begin position="409"/>
        <end position="588"/>
    </location>
</feature>
<feature type="region of interest" description="Disordered" evidence="8">
    <location>
        <begin position="316"/>
        <end position="368"/>
    </location>
</feature>
<dbReference type="AlphaFoldDB" id="A0A6J1T6D6"/>
<feature type="compositionally biased region" description="Polar residues" evidence="8">
    <location>
        <begin position="486"/>
        <end position="499"/>
    </location>
</feature>
<comment type="subcellular location">
    <subcellularLocation>
        <location evidence="1">Nucleus</location>
    </subcellularLocation>
</comment>
<dbReference type="PANTHER" id="PTHR48249:SF3">
    <property type="entry name" value="MEDIATOR OF RNA POLYMERASE II TRANSCRIPTION SUBUNIT 13"/>
    <property type="match status" value="1"/>
</dbReference>
<dbReference type="GO" id="GO:0016592">
    <property type="term" value="C:mediator complex"/>
    <property type="evidence" value="ECO:0007669"/>
    <property type="project" value="TreeGrafter"/>
</dbReference>
<keyword evidence="4" id="KW-0678">Repressor</keyword>
<feature type="region of interest" description="Disordered" evidence="8">
    <location>
        <begin position="629"/>
        <end position="723"/>
    </location>
</feature>
<comment type="similarity">
    <text evidence="2">Belongs to the Mediator complex subunit 13 family.</text>
</comment>
<evidence type="ECO:0000256" key="6">
    <source>
        <dbReference type="ARBA" id="ARBA00023163"/>
    </source>
</evidence>
<evidence type="ECO:0000256" key="8">
    <source>
        <dbReference type="SAM" id="MobiDB-lite"/>
    </source>
</evidence>
<organism evidence="10 11">
    <name type="scientific">Frankliniella occidentalis</name>
    <name type="common">Western flower thrips</name>
    <name type="synonym">Euthrips occidentalis</name>
    <dbReference type="NCBI Taxonomy" id="133901"/>
    <lineage>
        <taxon>Eukaryota</taxon>
        <taxon>Metazoa</taxon>
        <taxon>Ecdysozoa</taxon>
        <taxon>Arthropoda</taxon>
        <taxon>Hexapoda</taxon>
        <taxon>Insecta</taxon>
        <taxon>Pterygota</taxon>
        <taxon>Neoptera</taxon>
        <taxon>Paraneoptera</taxon>
        <taxon>Thysanoptera</taxon>
        <taxon>Terebrantia</taxon>
        <taxon>Thripoidea</taxon>
        <taxon>Thripidae</taxon>
        <taxon>Frankliniella</taxon>
    </lineage>
</organism>
<protein>
    <recommendedName>
        <fullName evidence="3">Mediator of RNA polymerase II transcription subunit 13</fullName>
    </recommendedName>
</protein>
<keyword evidence="5" id="KW-0805">Transcription regulation</keyword>
<proteinExistence type="inferred from homology"/>
<name>A0A6J1T6D6_FRAOC</name>
<evidence type="ECO:0000259" key="9">
    <source>
        <dbReference type="Pfam" id="PF11597"/>
    </source>
</evidence>
<evidence type="ECO:0000313" key="10">
    <source>
        <dbReference type="Proteomes" id="UP000504606"/>
    </source>
</evidence>
<evidence type="ECO:0000256" key="2">
    <source>
        <dbReference type="ARBA" id="ARBA00009354"/>
    </source>
</evidence>
<evidence type="ECO:0000256" key="3">
    <source>
        <dbReference type="ARBA" id="ARBA00019618"/>
    </source>
</evidence>
<evidence type="ECO:0000256" key="5">
    <source>
        <dbReference type="ARBA" id="ARBA00023015"/>
    </source>
</evidence>
<accession>A0A6J1T6D6</accession>
<dbReference type="GO" id="GO:0003713">
    <property type="term" value="F:transcription coactivator activity"/>
    <property type="evidence" value="ECO:0007669"/>
    <property type="project" value="TreeGrafter"/>
</dbReference>
<keyword evidence="10" id="KW-1185">Reference proteome</keyword>
<evidence type="ECO:0000256" key="7">
    <source>
        <dbReference type="ARBA" id="ARBA00023242"/>
    </source>
</evidence>
<dbReference type="InterPro" id="IPR051139">
    <property type="entry name" value="Mediator_complx_sub13"/>
</dbReference>
<feature type="compositionally biased region" description="Polar residues" evidence="8">
    <location>
        <begin position="349"/>
        <end position="359"/>
    </location>
</feature>
<keyword evidence="6" id="KW-0804">Transcription</keyword>
<evidence type="ECO:0000313" key="11">
    <source>
        <dbReference type="RefSeq" id="XP_026289179.2"/>
    </source>
</evidence>
<evidence type="ECO:0000256" key="1">
    <source>
        <dbReference type="ARBA" id="ARBA00004123"/>
    </source>
</evidence>
<evidence type="ECO:0000256" key="4">
    <source>
        <dbReference type="ARBA" id="ARBA00022491"/>
    </source>
</evidence>
<dbReference type="PANTHER" id="PTHR48249">
    <property type="entry name" value="MEDIATOR OF RNA POLYMERASE II TRANSCRIPTION SUBUNIT 13"/>
    <property type="match status" value="1"/>
</dbReference>
<dbReference type="RefSeq" id="XP_026289179.2">
    <property type="nucleotide sequence ID" value="XM_026433394.2"/>
</dbReference>
<feature type="compositionally biased region" description="Pro residues" evidence="8">
    <location>
        <begin position="505"/>
        <end position="514"/>
    </location>
</feature>
<feature type="compositionally biased region" description="Polar residues" evidence="8">
    <location>
        <begin position="528"/>
        <end position="553"/>
    </location>
</feature>
<dbReference type="Pfam" id="PF11597">
    <property type="entry name" value="Med13_N"/>
    <property type="match status" value="1"/>
</dbReference>
<feature type="compositionally biased region" description="Polar residues" evidence="8">
    <location>
        <begin position="742"/>
        <end position="755"/>
    </location>
</feature>
<dbReference type="OrthoDB" id="103819at2759"/>
<dbReference type="InterPro" id="IPR021643">
    <property type="entry name" value="Mediator_Med13_N"/>
</dbReference>
<dbReference type="GO" id="GO:0045944">
    <property type="term" value="P:positive regulation of transcription by RNA polymerase II"/>
    <property type="evidence" value="ECO:0007669"/>
    <property type="project" value="TreeGrafter"/>
</dbReference>
<dbReference type="KEGG" id="foc:113214123"/>
<keyword evidence="7" id="KW-0539">Nucleus</keyword>
<reference evidence="11" key="1">
    <citation type="submission" date="2025-08" db="UniProtKB">
        <authorList>
            <consortium name="RefSeq"/>
        </authorList>
    </citation>
    <scope>IDENTIFICATION</scope>
    <source>
        <tissue evidence="11">Whole organism</tissue>
    </source>
</reference>
<feature type="domain" description="Mediator complex subunit Med13 N-terminal" evidence="9">
    <location>
        <begin position="12"/>
        <end position="268"/>
    </location>
</feature>
<dbReference type="Proteomes" id="UP000504606">
    <property type="component" value="Unplaced"/>
</dbReference>
<gene>
    <name evidence="11" type="primary">LOC113214123</name>
</gene>
<dbReference type="PRINTS" id="PR01217">
    <property type="entry name" value="PRICHEXTENSN"/>
</dbReference>
<dbReference type="GeneID" id="113214123"/>
<feature type="compositionally biased region" description="Pro residues" evidence="8">
    <location>
        <begin position="559"/>
        <end position="580"/>
    </location>
</feature>
<sequence length="895" mass="97041">MTHPNHQTNGASLEDCHTNFFALTDLCGIKWRKLVWPEAAPAAPAPEVVLDPVLLSFSRCLHADILCVWRRVGRRPPPPDDSALLDAPLGAPPPPVAPSIVVHPPLALHAAKELWIFWYGEEPDLSSLVVPDLLNTESEQGSWESGLSYECRSLLFKALHNLIERCLLSRDLIRLGRWFVLPYEGTEEVEGKSPHLSFLFSFFVHGESTVCASVDVRQHPPVRTLSSQVLQQAQSSQAGVPVILAPFGLAGTLSGQSFKAVDQRTSRLLEDWKQFYPIDSRSSNCDDSSTPQAVEVIVGGVKMRYPSCYVLVTDMDDTPSNNLAQNPPKAAGLSSEEPSPVPPVESPCLRQQSSATSWVKQEPPSPPNLADITWQESMLSPPSDPSDVPPGHWDFVDPTRKLPCSCSKCRQVEGKGGPGSRSLIPFHQRAPPRHIQPAKPVSRMPCGAGHTTPMPERSPQSAAPSPLPNPNSVQPASVPPAEPTMPTLSPQPSASSVAGQLSVPATPPPAPGPGTPAHTPLDSHGPKSVSSVSNQVYSPYQGPVSVSSVDNSGMTGGPPSAPPGPPGPAPAQPPSGPPEHQPLTLKRPVLTAKEYEHLMHEDEALSDNLYDYSQLDVWLNYPVKKFKPSDIEQKPWPKASNSNDIYPAVQPPAASPPVNGLPATPGTPAYAQAEVKQEQMCDSDPYEFDEEHNASGAKEGFKRQNNGVKEDDRADNSGKCLSGSLFTSEGLQASFRDLDQIFDNSDTSSDETMQVPTPPGSKGNEDNSCNMRGPRILRPEELSKMFPTPPSLEHNPASSPCGGQTDIDRCDFTELPVARFKQEIYPNMGSPQEEVIDDWSYVFRPPTLYKFVGSSKYAPLRDLPSQHLPPVSLPGNCSYKPSWLYPPVQEKAASR</sequence>
<feature type="region of interest" description="Disordered" evidence="8">
    <location>
        <begin position="737"/>
        <end position="770"/>
    </location>
</feature>